<accession>A0A383BV04</accession>
<dbReference type="EMBL" id="UINC01203021">
    <property type="protein sequence ID" value="SVE23085.1"/>
    <property type="molecule type" value="Genomic_DNA"/>
</dbReference>
<dbReference type="AlphaFoldDB" id="A0A383BV04"/>
<name>A0A383BV04_9ZZZZ</name>
<sequence length="116" mass="13709">MIIGYAKKGQTEDDRRNSLVYLYQTEFQVEEDARRSLRNHVEEWGKPHSAKRFKRICSYLFMRGRSLIESHADKRSQGPHRSNQRIFETFNDGMWFANEFGAVDTTAFGIQHRGHE</sequence>
<organism evidence="1">
    <name type="scientific">marine metagenome</name>
    <dbReference type="NCBI Taxonomy" id="408172"/>
    <lineage>
        <taxon>unclassified sequences</taxon>
        <taxon>metagenomes</taxon>
        <taxon>ecological metagenomes</taxon>
    </lineage>
</organism>
<proteinExistence type="predicted"/>
<feature type="non-terminal residue" evidence="1">
    <location>
        <position position="116"/>
    </location>
</feature>
<protein>
    <submittedName>
        <fullName evidence="1">Uncharacterized protein</fullName>
    </submittedName>
</protein>
<gene>
    <name evidence="1" type="ORF">METZ01_LOCUS475939</name>
</gene>
<evidence type="ECO:0000313" key="1">
    <source>
        <dbReference type="EMBL" id="SVE23085.1"/>
    </source>
</evidence>
<reference evidence="1" key="1">
    <citation type="submission" date="2018-05" db="EMBL/GenBank/DDBJ databases">
        <authorList>
            <person name="Lanie J.A."/>
            <person name="Ng W.-L."/>
            <person name="Kazmierczak K.M."/>
            <person name="Andrzejewski T.M."/>
            <person name="Davidsen T.M."/>
            <person name="Wayne K.J."/>
            <person name="Tettelin H."/>
            <person name="Glass J.I."/>
            <person name="Rusch D."/>
            <person name="Podicherti R."/>
            <person name="Tsui H.-C.T."/>
            <person name="Winkler M.E."/>
        </authorList>
    </citation>
    <scope>NUCLEOTIDE SEQUENCE</scope>
</reference>